<feature type="compositionally biased region" description="Low complexity" evidence="2">
    <location>
        <begin position="80"/>
        <end position="102"/>
    </location>
</feature>
<feature type="compositionally biased region" description="Basic and acidic residues" evidence="2">
    <location>
        <begin position="160"/>
        <end position="191"/>
    </location>
</feature>
<protein>
    <submittedName>
        <fullName evidence="3">Uncharacterized protein</fullName>
    </submittedName>
</protein>
<dbReference type="AlphaFoldDB" id="A0A0N0VH02"/>
<dbReference type="Proteomes" id="UP000037923">
    <property type="component" value="Unassembled WGS sequence"/>
</dbReference>
<dbReference type="RefSeq" id="XP_015663197.1">
    <property type="nucleotide sequence ID" value="XM_015797677.1"/>
</dbReference>
<feature type="compositionally biased region" description="Low complexity" evidence="2">
    <location>
        <begin position="720"/>
        <end position="731"/>
    </location>
</feature>
<feature type="region of interest" description="Disordered" evidence="2">
    <location>
        <begin position="407"/>
        <end position="428"/>
    </location>
</feature>
<feature type="region of interest" description="Disordered" evidence="2">
    <location>
        <begin position="482"/>
        <end position="504"/>
    </location>
</feature>
<evidence type="ECO:0000256" key="1">
    <source>
        <dbReference type="SAM" id="Coils"/>
    </source>
</evidence>
<feature type="compositionally biased region" description="Basic and acidic residues" evidence="2">
    <location>
        <begin position="28"/>
        <end position="49"/>
    </location>
</feature>
<feature type="compositionally biased region" description="Basic and acidic residues" evidence="2">
    <location>
        <begin position="415"/>
        <end position="428"/>
    </location>
</feature>
<dbReference type="OrthoDB" id="267020at2759"/>
<feature type="region of interest" description="Disordered" evidence="2">
    <location>
        <begin position="529"/>
        <end position="562"/>
    </location>
</feature>
<evidence type="ECO:0000313" key="3">
    <source>
        <dbReference type="EMBL" id="KPA84758.1"/>
    </source>
</evidence>
<feature type="compositionally biased region" description="Low complexity" evidence="2">
    <location>
        <begin position="52"/>
        <end position="65"/>
    </location>
</feature>
<feature type="region of interest" description="Disordered" evidence="2">
    <location>
        <begin position="1"/>
        <end position="234"/>
    </location>
</feature>
<keyword evidence="4" id="KW-1185">Reference proteome</keyword>
<gene>
    <name evidence="3" type="ORF">ABB37_01249</name>
</gene>
<reference evidence="3 4" key="1">
    <citation type="submission" date="2015-07" db="EMBL/GenBank/DDBJ databases">
        <title>High-quality genome of monoxenous trypanosomatid Leptomonas pyrrhocoris.</title>
        <authorList>
            <person name="Flegontov P."/>
            <person name="Butenko A."/>
            <person name="Firsov S."/>
            <person name="Vlcek C."/>
            <person name="Logacheva M.D."/>
            <person name="Field M."/>
            <person name="Filatov D."/>
            <person name="Flegontova O."/>
            <person name="Gerasimov E."/>
            <person name="Jackson A.P."/>
            <person name="Kelly S."/>
            <person name="Opperdoes F."/>
            <person name="O'Reilly A."/>
            <person name="Votypka J."/>
            <person name="Yurchenko V."/>
            <person name="Lukes J."/>
        </authorList>
    </citation>
    <scope>NUCLEOTIDE SEQUENCE [LARGE SCALE GENOMIC DNA]</scope>
    <source>
        <strain evidence="3">H10</strain>
    </source>
</reference>
<keyword evidence="1" id="KW-0175">Coiled coil</keyword>
<proteinExistence type="predicted"/>
<dbReference type="EMBL" id="LGTL01000002">
    <property type="protein sequence ID" value="KPA84758.1"/>
    <property type="molecule type" value="Genomic_DNA"/>
</dbReference>
<comment type="caution">
    <text evidence="3">The sequence shown here is derived from an EMBL/GenBank/DDBJ whole genome shotgun (WGS) entry which is preliminary data.</text>
</comment>
<evidence type="ECO:0000256" key="2">
    <source>
        <dbReference type="SAM" id="MobiDB-lite"/>
    </source>
</evidence>
<feature type="compositionally biased region" description="Acidic residues" evidence="2">
    <location>
        <begin position="12"/>
        <end position="27"/>
    </location>
</feature>
<dbReference type="VEuPathDB" id="TriTrypDB:LpyrH10_02_2230"/>
<dbReference type="OMA" id="REHYHAS"/>
<feature type="compositionally biased region" description="Basic residues" evidence="2">
    <location>
        <begin position="192"/>
        <end position="203"/>
    </location>
</feature>
<name>A0A0N0VH02_LEPPY</name>
<dbReference type="GeneID" id="26901544"/>
<evidence type="ECO:0000313" key="4">
    <source>
        <dbReference type="Proteomes" id="UP000037923"/>
    </source>
</evidence>
<sequence length="743" mass="80304">MSAAVEAKYPEEDSYGEDDFEDDFESEDTSHKNLPHDAVHASTRRKDAEELSPSSSQRSTTSSSKRSSRAETPLRAEQVALHASSAASHTSSSSFSSSTSSSDSKDSSSRSQSHLHASSHHSHANDTADPYAELEEGAAAGVAGAESKENDSAAAAVNADEVHSDGERRADGSPVEPRAKDGKKSAAEGRKQKTARAAHGRRGGNRDGHSARRAPSNNTAVKQRHIERPQVPQNIEELEAMQAENAKLRDELFEKNRDYYHTTLAQSMKGGHGMSTMTGGGTATTMTMTNNGGGAGSSITHRDVAARLVQESLMAHRTLQMLRLEQRDLTQRRDELKQLISKYKRASKYRQLVAGMKEDIVYYREEYRDVQLEVRCNEKLLLLSEHMAESGIGDRRVQEEMRAQNALTQRRREHALRDADAAQRKRDAAAQRVEELKVELQRRREAARDGGIGQSPSLLLANREKKDRIRELRAELHELESAGQGVAASGRPRYRTQQSMRDDAEREYLQKRIAEMQRSLNTTAAANTNINGKAPQADGAAATPPATEVNSTAPSTPPVVAGAKTDADEIDVSAWPNAHPVEATSAPAQTVPVLPAFSYESGLGPHEQQSSGNKDGLGMYPTDGGAGQNVHIPPVPQPPYTQEPTQDGARLPVPPAVSDETPAWLGGGVAEDDAPTGAGAANPPQRNSLLHVEEHDIGDTFDEEDVVDDEEELDEPAPAPAAAAPAATTAAAKEDDGPDWLNF</sequence>
<feature type="coiled-coil region" evidence="1">
    <location>
        <begin position="319"/>
        <end position="346"/>
    </location>
</feature>
<feature type="region of interest" description="Disordered" evidence="2">
    <location>
        <begin position="706"/>
        <end position="743"/>
    </location>
</feature>
<feature type="region of interest" description="Disordered" evidence="2">
    <location>
        <begin position="600"/>
        <end position="687"/>
    </location>
</feature>
<organism evidence="3 4">
    <name type="scientific">Leptomonas pyrrhocoris</name>
    <name type="common">Firebug parasite</name>
    <dbReference type="NCBI Taxonomy" id="157538"/>
    <lineage>
        <taxon>Eukaryota</taxon>
        <taxon>Discoba</taxon>
        <taxon>Euglenozoa</taxon>
        <taxon>Kinetoplastea</taxon>
        <taxon>Metakinetoplastina</taxon>
        <taxon>Trypanosomatida</taxon>
        <taxon>Trypanosomatidae</taxon>
        <taxon>Leishmaniinae</taxon>
        <taxon>Leptomonas</taxon>
    </lineage>
</organism>
<feature type="compositionally biased region" description="Acidic residues" evidence="2">
    <location>
        <begin position="706"/>
        <end position="715"/>
    </location>
</feature>
<accession>A0A0N0VH02</accession>